<dbReference type="SUPFAM" id="SSF53822">
    <property type="entry name" value="Periplasmic binding protein-like I"/>
    <property type="match status" value="1"/>
</dbReference>
<dbReference type="InterPro" id="IPR046335">
    <property type="entry name" value="LacI/GalR-like_sensor"/>
</dbReference>
<sequence>MMKKSAHDRTTAETRSGNATINDVAKAAGVGRSTVSRVINNSPSVDDATRRNVLKVMEELRYVPRASARGNRLSRSHSVGYVFGLPKERMDEDPFHAIIFQGVADACRQAGLNILYFTDDSMNDPQSATTVLEAARSGMVDGFIAVLAHDSWLLKALEEWSVPTVLIDPQHAGSPFPWIGIDNAGAMMDTVRRLQALGHRKIAFIAGEHGHGTIPLSFRERLAGYRVAMEEQWTLDESLIVVERMDEGIAGVAAGFKGARKLLDSGNKPDAIVAANDLIAFGVMQLLYERNVRIPDEMSVLGFDDVPAAGYMAPALSTVHVPKELLGRKAVEAFIELYEGTDGKTAPPECLHRVQAQWVNRGTVADRRPRP</sequence>
<dbReference type="GO" id="GO:0003677">
    <property type="term" value="F:DNA binding"/>
    <property type="evidence" value="ECO:0007669"/>
    <property type="project" value="UniProtKB-KW"/>
</dbReference>
<evidence type="ECO:0000256" key="2">
    <source>
        <dbReference type="ARBA" id="ARBA00023125"/>
    </source>
</evidence>
<dbReference type="CDD" id="cd01392">
    <property type="entry name" value="HTH_LacI"/>
    <property type="match status" value="1"/>
</dbReference>
<feature type="compositionally biased region" description="Basic and acidic residues" evidence="4">
    <location>
        <begin position="1"/>
        <end position="12"/>
    </location>
</feature>
<evidence type="ECO:0000256" key="4">
    <source>
        <dbReference type="SAM" id="MobiDB-lite"/>
    </source>
</evidence>
<dbReference type="SMART" id="SM00354">
    <property type="entry name" value="HTH_LACI"/>
    <property type="match status" value="1"/>
</dbReference>
<organism evidence="6 7">
    <name type="scientific">Paenibacillus mendelii</name>
    <dbReference type="NCBI Taxonomy" id="206163"/>
    <lineage>
        <taxon>Bacteria</taxon>
        <taxon>Bacillati</taxon>
        <taxon>Bacillota</taxon>
        <taxon>Bacilli</taxon>
        <taxon>Bacillales</taxon>
        <taxon>Paenibacillaceae</taxon>
        <taxon>Paenibacillus</taxon>
    </lineage>
</organism>
<feature type="region of interest" description="Disordered" evidence="4">
    <location>
        <begin position="1"/>
        <end position="20"/>
    </location>
</feature>
<dbReference type="PRINTS" id="PR00036">
    <property type="entry name" value="HTHLACI"/>
</dbReference>
<dbReference type="Gene3D" id="1.10.260.40">
    <property type="entry name" value="lambda repressor-like DNA-binding domains"/>
    <property type="match status" value="1"/>
</dbReference>
<dbReference type="PANTHER" id="PTHR30146:SF138">
    <property type="entry name" value="TRANSCRIPTIONAL REGULATORY PROTEIN"/>
    <property type="match status" value="1"/>
</dbReference>
<keyword evidence="7" id="KW-1185">Reference proteome</keyword>
<comment type="caution">
    <text evidence="6">The sequence shown here is derived from an EMBL/GenBank/DDBJ whole genome shotgun (WGS) entry which is preliminary data.</text>
</comment>
<dbReference type="PROSITE" id="PS00356">
    <property type="entry name" value="HTH_LACI_1"/>
    <property type="match status" value="1"/>
</dbReference>
<keyword evidence="1" id="KW-0805">Transcription regulation</keyword>
<gene>
    <name evidence="6" type="ORF">ACFFJ8_05470</name>
</gene>
<reference evidence="6 7" key="1">
    <citation type="submission" date="2024-09" db="EMBL/GenBank/DDBJ databases">
        <authorList>
            <person name="Sun Q."/>
            <person name="Mori K."/>
        </authorList>
    </citation>
    <scope>NUCLEOTIDE SEQUENCE [LARGE SCALE GENOMIC DNA]</scope>
    <source>
        <strain evidence="6 7">CCM 4839</strain>
    </source>
</reference>
<dbReference type="InterPro" id="IPR028082">
    <property type="entry name" value="Peripla_BP_I"/>
</dbReference>
<evidence type="ECO:0000313" key="6">
    <source>
        <dbReference type="EMBL" id="MFC0390816.1"/>
    </source>
</evidence>
<proteinExistence type="predicted"/>
<accession>A0ABV6J4N0</accession>
<name>A0ABV6J4N0_9BACL</name>
<dbReference type="Gene3D" id="3.40.50.2300">
    <property type="match status" value="2"/>
</dbReference>
<dbReference type="InterPro" id="IPR010982">
    <property type="entry name" value="Lambda_DNA-bd_dom_sf"/>
</dbReference>
<dbReference type="Proteomes" id="UP001589818">
    <property type="component" value="Unassembled WGS sequence"/>
</dbReference>
<keyword evidence="2 6" id="KW-0238">DNA-binding</keyword>
<dbReference type="InterPro" id="IPR000843">
    <property type="entry name" value="HTH_LacI"/>
</dbReference>
<feature type="domain" description="HTH lacI-type" evidence="5">
    <location>
        <begin position="19"/>
        <end position="73"/>
    </location>
</feature>
<dbReference type="Pfam" id="PF13377">
    <property type="entry name" value="Peripla_BP_3"/>
    <property type="match status" value="1"/>
</dbReference>
<dbReference type="PANTHER" id="PTHR30146">
    <property type="entry name" value="LACI-RELATED TRANSCRIPTIONAL REPRESSOR"/>
    <property type="match status" value="1"/>
</dbReference>
<dbReference type="RefSeq" id="WP_204818490.1">
    <property type="nucleotide sequence ID" value="NZ_JANHOF010000004.1"/>
</dbReference>
<evidence type="ECO:0000259" key="5">
    <source>
        <dbReference type="PROSITE" id="PS50932"/>
    </source>
</evidence>
<evidence type="ECO:0000313" key="7">
    <source>
        <dbReference type="Proteomes" id="UP001589818"/>
    </source>
</evidence>
<protein>
    <submittedName>
        <fullName evidence="6">LacI family DNA-binding transcriptional regulator</fullName>
    </submittedName>
</protein>
<dbReference type="EMBL" id="JBHLVF010000010">
    <property type="protein sequence ID" value="MFC0390816.1"/>
    <property type="molecule type" value="Genomic_DNA"/>
</dbReference>
<dbReference type="Pfam" id="PF00356">
    <property type="entry name" value="LacI"/>
    <property type="match status" value="1"/>
</dbReference>
<evidence type="ECO:0000256" key="3">
    <source>
        <dbReference type="ARBA" id="ARBA00023163"/>
    </source>
</evidence>
<dbReference type="SUPFAM" id="SSF47413">
    <property type="entry name" value="lambda repressor-like DNA-binding domains"/>
    <property type="match status" value="1"/>
</dbReference>
<dbReference type="PROSITE" id="PS50932">
    <property type="entry name" value="HTH_LACI_2"/>
    <property type="match status" value="1"/>
</dbReference>
<evidence type="ECO:0000256" key="1">
    <source>
        <dbReference type="ARBA" id="ARBA00023015"/>
    </source>
</evidence>
<dbReference type="CDD" id="cd06267">
    <property type="entry name" value="PBP1_LacI_sugar_binding-like"/>
    <property type="match status" value="1"/>
</dbReference>
<keyword evidence="3" id="KW-0804">Transcription</keyword>